<proteinExistence type="predicted"/>
<dbReference type="GeneID" id="95551804"/>
<evidence type="ECO:0000256" key="1">
    <source>
        <dbReference type="SAM" id="MobiDB-lite"/>
    </source>
</evidence>
<evidence type="ECO:0000313" key="2">
    <source>
        <dbReference type="EMBL" id="SMF66529.1"/>
    </source>
</evidence>
<dbReference type="Proteomes" id="UP000192911">
    <property type="component" value="Unassembled WGS sequence"/>
</dbReference>
<dbReference type="RefSeq" id="WP_085229556.1">
    <property type="nucleotide sequence ID" value="NZ_BSQD01000013.1"/>
</dbReference>
<organism evidence="2 3">
    <name type="scientific">Trinickia caryophylli</name>
    <name type="common">Paraburkholderia caryophylli</name>
    <dbReference type="NCBI Taxonomy" id="28094"/>
    <lineage>
        <taxon>Bacteria</taxon>
        <taxon>Pseudomonadati</taxon>
        <taxon>Pseudomonadota</taxon>
        <taxon>Betaproteobacteria</taxon>
        <taxon>Burkholderiales</taxon>
        <taxon>Burkholderiaceae</taxon>
        <taxon>Trinickia</taxon>
    </lineage>
</organism>
<protein>
    <submittedName>
        <fullName evidence="2">Uncharacterized protein</fullName>
    </submittedName>
</protein>
<dbReference type="STRING" id="28094.SAMN06295900_114126"/>
<reference evidence="3" key="1">
    <citation type="submission" date="2017-04" db="EMBL/GenBank/DDBJ databases">
        <authorList>
            <person name="Varghese N."/>
            <person name="Submissions S."/>
        </authorList>
    </citation>
    <scope>NUCLEOTIDE SEQUENCE [LARGE SCALE GENOMIC DNA]</scope>
    <source>
        <strain evidence="3">Ballard 720</strain>
    </source>
</reference>
<dbReference type="AlphaFoldDB" id="A0A1X7GA20"/>
<keyword evidence="3" id="KW-1185">Reference proteome</keyword>
<gene>
    <name evidence="2" type="ORF">SAMN06295900_114126</name>
</gene>
<feature type="region of interest" description="Disordered" evidence="1">
    <location>
        <begin position="1"/>
        <end position="38"/>
    </location>
</feature>
<evidence type="ECO:0000313" key="3">
    <source>
        <dbReference type="Proteomes" id="UP000192911"/>
    </source>
</evidence>
<sequence length="184" mass="19072">MFGFNVGEATSGSGSDETDSPNVVSERGPEPRSTATAVPAGDLVLTVHQPIYGNLLRSAEPPGCPIRLLLTGMDAGYQARVAIYDTGTQSWGIGAQCDLLVGASVKSLVPGTPLVLGRFVMNASELLISVAQACPQIEVSLYVDATVPMLRGVVELSQGGVVTVESPVDRTSVTGHSSFSIALR</sequence>
<feature type="compositionally biased region" description="Polar residues" evidence="1">
    <location>
        <begin position="8"/>
        <end position="23"/>
    </location>
</feature>
<name>A0A1X7GA20_TRICW</name>
<accession>A0A1X7GA20</accession>
<dbReference type="EMBL" id="FXAH01000014">
    <property type="protein sequence ID" value="SMF66529.1"/>
    <property type="molecule type" value="Genomic_DNA"/>
</dbReference>